<protein>
    <submittedName>
        <fullName evidence="1">Uncharacterized protein</fullName>
    </submittedName>
</protein>
<dbReference type="AlphaFoldDB" id="A0A0A9EJ75"/>
<reference evidence="1" key="1">
    <citation type="submission" date="2014-09" db="EMBL/GenBank/DDBJ databases">
        <authorList>
            <person name="Magalhaes I.L.F."/>
            <person name="Oliveira U."/>
            <person name="Santos F.R."/>
            <person name="Vidigal T.H.D.A."/>
            <person name="Brescovit A.D."/>
            <person name="Santos A.J."/>
        </authorList>
    </citation>
    <scope>NUCLEOTIDE SEQUENCE</scope>
    <source>
        <tissue evidence="1">Shoot tissue taken approximately 20 cm above the soil surface</tissue>
    </source>
</reference>
<organism evidence="1">
    <name type="scientific">Arundo donax</name>
    <name type="common">Giant reed</name>
    <name type="synonym">Donax arundinaceus</name>
    <dbReference type="NCBI Taxonomy" id="35708"/>
    <lineage>
        <taxon>Eukaryota</taxon>
        <taxon>Viridiplantae</taxon>
        <taxon>Streptophyta</taxon>
        <taxon>Embryophyta</taxon>
        <taxon>Tracheophyta</taxon>
        <taxon>Spermatophyta</taxon>
        <taxon>Magnoliopsida</taxon>
        <taxon>Liliopsida</taxon>
        <taxon>Poales</taxon>
        <taxon>Poaceae</taxon>
        <taxon>PACMAD clade</taxon>
        <taxon>Arundinoideae</taxon>
        <taxon>Arundineae</taxon>
        <taxon>Arundo</taxon>
    </lineage>
</organism>
<evidence type="ECO:0000313" key="1">
    <source>
        <dbReference type="EMBL" id="JAE00102.1"/>
    </source>
</evidence>
<dbReference type="EMBL" id="GBRH01197794">
    <property type="protein sequence ID" value="JAE00102.1"/>
    <property type="molecule type" value="Transcribed_RNA"/>
</dbReference>
<reference evidence="1" key="2">
    <citation type="journal article" date="2015" name="Data Brief">
        <title>Shoot transcriptome of the giant reed, Arundo donax.</title>
        <authorList>
            <person name="Barrero R.A."/>
            <person name="Guerrero F.D."/>
            <person name="Moolhuijzen P."/>
            <person name="Goolsby J.A."/>
            <person name="Tidwell J."/>
            <person name="Bellgard S.E."/>
            <person name="Bellgard M.I."/>
        </authorList>
    </citation>
    <scope>NUCLEOTIDE SEQUENCE</scope>
    <source>
        <tissue evidence="1">Shoot tissue taken approximately 20 cm above the soil surface</tissue>
    </source>
</reference>
<proteinExistence type="predicted"/>
<accession>A0A0A9EJ75</accession>
<name>A0A0A9EJ75_ARUDO</name>
<sequence>MHGELIPFSTLGDFDQMEASVLMSMGYASLGDWAR</sequence>